<feature type="chain" id="PRO_5030996722" description="Cholesterol esterase" evidence="1">
    <location>
        <begin position="36"/>
        <end position="209"/>
    </location>
</feature>
<dbReference type="RefSeq" id="WP_183297646.1">
    <property type="nucleotide sequence ID" value="NZ_JACHVX010000006.1"/>
</dbReference>
<dbReference type="AlphaFoldDB" id="A0A7W4YDP6"/>
<reference evidence="2 3" key="2">
    <citation type="submission" date="2020-08" db="EMBL/GenBank/DDBJ databases">
        <authorList>
            <person name="Partida-Martinez L."/>
            <person name="Huntemann M."/>
            <person name="Clum A."/>
            <person name="Wang J."/>
            <person name="Palaniappan K."/>
            <person name="Ritter S."/>
            <person name="Chen I.-M."/>
            <person name="Stamatis D."/>
            <person name="Reddy T."/>
            <person name="O'Malley R."/>
            <person name="Daum C."/>
            <person name="Shapiro N."/>
            <person name="Ivanova N."/>
            <person name="Kyrpides N."/>
            <person name="Woyke T."/>
        </authorList>
    </citation>
    <scope>NUCLEOTIDE SEQUENCE [LARGE SCALE GENOMIC DNA]</scope>
    <source>
        <strain evidence="2 3">RAS26</strain>
    </source>
</reference>
<evidence type="ECO:0008006" key="4">
    <source>
        <dbReference type="Google" id="ProtNLM"/>
    </source>
</evidence>
<feature type="signal peptide" evidence="1">
    <location>
        <begin position="1"/>
        <end position="35"/>
    </location>
</feature>
<accession>A0A7W4YDP6</accession>
<evidence type="ECO:0000256" key="1">
    <source>
        <dbReference type="SAM" id="SignalP"/>
    </source>
</evidence>
<protein>
    <recommendedName>
        <fullName evidence="4">Cholesterol esterase</fullName>
    </recommendedName>
</protein>
<organism evidence="2 3">
    <name type="scientific">Cellulomonas cellasea</name>
    <dbReference type="NCBI Taxonomy" id="43670"/>
    <lineage>
        <taxon>Bacteria</taxon>
        <taxon>Bacillati</taxon>
        <taxon>Actinomycetota</taxon>
        <taxon>Actinomycetes</taxon>
        <taxon>Micrococcales</taxon>
        <taxon>Cellulomonadaceae</taxon>
        <taxon>Cellulomonas</taxon>
    </lineage>
</organism>
<dbReference type="Proteomes" id="UP000518206">
    <property type="component" value="Unassembled WGS sequence"/>
</dbReference>
<keyword evidence="1" id="KW-0732">Signal</keyword>
<evidence type="ECO:0000313" key="3">
    <source>
        <dbReference type="Proteomes" id="UP000518206"/>
    </source>
</evidence>
<sequence length="209" mass="21542">MKKTPSSRAHRIAALAATPVAILAAGSLVWQSSNAAFTATTRSSGNAWSSGSVVLTDDDNGVAGFTVENLVPGQTGSRCLVVTSGANVPGQVRTYVSSLAPSAQGLENHIVFDVEQGTGGSFGDCTGFVPTPDNQPAASIATLAQVNKDYATGGSAWNTAGTPGESRTYRGTWKFDTTGLTQQQIDALQGARVSMDMVWELQSNDTPAG</sequence>
<gene>
    <name evidence="2" type="ORF">FHR80_003828</name>
</gene>
<proteinExistence type="predicted"/>
<reference evidence="2 3" key="1">
    <citation type="submission" date="2020-08" db="EMBL/GenBank/DDBJ databases">
        <title>The Agave Microbiome: Exploring the role of microbial communities in plant adaptations to desert environments.</title>
        <authorList>
            <person name="Partida-Martinez L.P."/>
        </authorList>
    </citation>
    <scope>NUCLEOTIDE SEQUENCE [LARGE SCALE GENOMIC DNA]</scope>
    <source>
        <strain evidence="2 3">RAS26</strain>
    </source>
</reference>
<evidence type="ECO:0000313" key="2">
    <source>
        <dbReference type="EMBL" id="MBB2924892.1"/>
    </source>
</evidence>
<comment type="caution">
    <text evidence="2">The sequence shown here is derived from an EMBL/GenBank/DDBJ whole genome shotgun (WGS) entry which is preliminary data.</text>
</comment>
<dbReference type="EMBL" id="JACHVX010000006">
    <property type="protein sequence ID" value="MBB2924892.1"/>
    <property type="molecule type" value="Genomic_DNA"/>
</dbReference>
<name>A0A7W4YDP6_9CELL</name>